<feature type="domain" description="AB hydrolase-1" evidence="1">
    <location>
        <begin position="6"/>
        <end position="218"/>
    </location>
</feature>
<dbReference type="GO" id="GO:0016787">
    <property type="term" value="F:hydrolase activity"/>
    <property type="evidence" value="ECO:0007669"/>
    <property type="project" value="UniProtKB-KW"/>
</dbReference>
<comment type="caution">
    <text evidence="2">The sequence shown here is derived from an EMBL/GenBank/DDBJ whole genome shotgun (WGS) entry which is preliminary data.</text>
</comment>
<keyword evidence="2" id="KW-0378">Hydrolase</keyword>
<protein>
    <submittedName>
        <fullName evidence="2">Alpha/beta fold hydrolase</fullName>
    </submittedName>
</protein>
<dbReference type="Proteomes" id="UP000694300">
    <property type="component" value="Unassembled WGS sequence"/>
</dbReference>
<organism evidence="2 3">
    <name type="scientific">Pseudonocardia oceani</name>
    <dbReference type="NCBI Taxonomy" id="2792013"/>
    <lineage>
        <taxon>Bacteria</taxon>
        <taxon>Bacillati</taxon>
        <taxon>Actinomycetota</taxon>
        <taxon>Actinomycetes</taxon>
        <taxon>Pseudonocardiales</taxon>
        <taxon>Pseudonocardiaceae</taxon>
        <taxon>Pseudonocardia</taxon>
    </lineage>
</organism>
<accession>A0ABS6U1P2</accession>
<evidence type="ECO:0000259" key="1">
    <source>
        <dbReference type="Pfam" id="PF12697"/>
    </source>
</evidence>
<dbReference type="InterPro" id="IPR050266">
    <property type="entry name" value="AB_hydrolase_sf"/>
</dbReference>
<evidence type="ECO:0000313" key="2">
    <source>
        <dbReference type="EMBL" id="MBW0126168.1"/>
    </source>
</evidence>
<dbReference type="PANTHER" id="PTHR43798:SF29">
    <property type="entry name" value="AB HYDROLASE-1 DOMAIN-CONTAINING PROTEIN"/>
    <property type="match status" value="1"/>
</dbReference>
<dbReference type="RefSeq" id="WP_218590388.1">
    <property type="nucleotide sequence ID" value="NZ_JADQDE010000037.1"/>
</dbReference>
<evidence type="ECO:0000313" key="3">
    <source>
        <dbReference type="Proteomes" id="UP000694300"/>
    </source>
</evidence>
<dbReference type="Pfam" id="PF12697">
    <property type="entry name" value="Abhydrolase_6"/>
    <property type="match status" value="1"/>
</dbReference>
<keyword evidence="3" id="KW-1185">Reference proteome</keyword>
<name>A0ABS6U1P2_9PSEU</name>
<dbReference type="InterPro" id="IPR000073">
    <property type="entry name" value="AB_hydrolase_1"/>
</dbReference>
<gene>
    <name evidence="2" type="ORF">I4I82_00455</name>
</gene>
<proteinExistence type="predicted"/>
<dbReference type="EMBL" id="JADQDF010000001">
    <property type="protein sequence ID" value="MBW0126168.1"/>
    <property type="molecule type" value="Genomic_DNA"/>
</dbReference>
<reference evidence="2 3" key="1">
    <citation type="submission" date="2020-11" db="EMBL/GenBank/DDBJ databases">
        <title>Pseudonocardia abyssalis sp. nov. and Pseudonocardia oceani sp. nov., description and phylogenomic analysis of two novel actinomycetes isolated from the deep Southern Ocean.</title>
        <authorList>
            <person name="Parra J."/>
        </authorList>
    </citation>
    <scope>NUCLEOTIDE SEQUENCE [LARGE SCALE GENOMIC DNA]</scope>
    <source>
        <strain evidence="3">KRD185</strain>
    </source>
</reference>
<sequence length="243" mass="25546">MSGPLVLVGGMGCSPRLWAGVRDRLGPGPVLDGPLEEPTVDGCVDALLDALPPRFALAGLSLGGIVAMALVRRAPERVTRLALLSTNARPPLPEQRAAWTAQRAALAGGATPRDLQTALLPLLLHDPEFSGPALAMADDLGARVLDHQLAAQATRVDERPGLARVRVPTLVLAAREDRLCPLDRHEEIAALVSGAHLEVLGGVGHLSPLEAPDRVAAALRRWMEGRWWGVRPAAPGTPASSRG</sequence>
<dbReference type="PANTHER" id="PTHR43798">
    <property type="entry name" value="MONOACYLGLYCEROL LIPASE"/>
    <property type="match status" value="1"/>
</dbReference>